<protein>
    <recommendedName>
        <fullName evidence="2">Antitoxin</fullName>
    </recommendedName>
</protein>
<gene>
    <name evidence="3" type="ORF">D7V21_05360</name>
</gene>
<evidence type="ECO:0000256" key="2">
    <source>
        <dbReference type="RuleBase" id="RU362080"/>
    </source>
</evidence>
<dbReference type="EMBL" id="RAXU01000004">
    <property type="protein sequence ID" value="RKG35206.1"/>
    <property type="molecule type" value="Genomic_DNA"/>
</dbReference>
<dbReference type="InterPro" id="IPR036165">
    <property type="entry name" value="YefM-like_sf"/>
</dbReference>
<reference evidence="3 4" key="1">
    <citation type="submission" date="2018-09" db="EMBL/GenBank/DDBJ databases">
        <title>The draft genome of Acinetobacter spp. strains.</title>
        <authorList>
            <person name="Qin J."/>
            <person name="Feng Y."/>
            <person name="Zong Z."/>
        </authorList>
    </citation>
    <scope>NUCLEOTIDE SEQUENCE [LARGE SCALE GENOMIC DNA]</scope>
    <source>
        <strain evidence="3 4">WCHAc060096</strain>
    </source>
</reference>
<sequence>MHTWSVQDAKAKFSELLECCMLEGTQLITKRGVQTAVLVPIEEWQRLTTSAKPSLKELLLSDEHRFEMDLPRSRQVKRRSIPELD</sequence>
<name>A0A3A8ENZ3_9GAMM</name>
<evidence type="ECO:0000256" key="1">
    <source>
        <dbReference type="ARBA" id="ARBA00009981"/>
    </source>
</evidence>
<keyword evidence="4" id="KW-1185">Reference proteome</keyword>
<dbReference type="Proteomes" id="UP000269001">
    <property type="component" value="Unassembled WGS sequence"/>
</dbReference>
<dbReference type="Pfam" id="PF02604">
    <property type="entry name" value="PhdYeFM_antitox"/>
    <property type="match status" value="1"/>
</dbReference>
<dbReference type="AlphaFoldDB" id="A0A3A8ENZ3"/>
<accession>A0A3A8ENZ3</accession>
<dbReference type="SUPFAM" id="SSF143120">
    <property type="entry name" value="YefM-like"/>
    <property type="match status" value="1"/>
</dbReference>
<comment type="function">
    <text evidence="2">Antitoxin component of a type II toxin-antitoxin (TA) system.</text>
</comment>
<organism evidence="3 4">
    <name type="scientific">Acinetobacter guerrae</name>
    <dbReference type="NCBI Taxonomy" id="1843371"/>
    <lineage>
        <taxon>Bacteria</taxon>
        <taxon>Pseudomonadati</taxon>
        <taxon>Pseudomonadota</taxon>
        <taxon>Gammaproteobacteria</taxon>
        <taxon>Moraxellales</taxon>
        <taxon>Moraxellaceae</taxon>
        <taxon>Acinetobacter</taxon>
    </lineage>
</organism>
<dbReference type="RefSeq" id="WP_120369488.1">
    <property type="nucleotide sequence ID" value="NZ_RAXU01000004.1"/>
</dbReference>
<dbReference type="InterPro" id="IPR006442">
    <property type="entry name" value="Antitoxin_Phd/YefM"/>
</dbReference>
<dbReference type="Gene3D" id="3.40.1620.10">
    <property type="entry name" value="YefM-like domain"/>
    <property type="match status" value="1"/>
</dbReference>
<dbReference type="NCBIfam" id="TIGR01552">
    <property type="entry name" value="phd_fam"/>
    <property type="match status" value="1"/>
</dbReference>
<evidence type="ECO:0000313" key="4">
    <source>
        <dbReference type="Proteomes" id="UP000269001"/>
    </source>
</evidence>
<comment type="caution">
    <text evidence="3">The sequence shown here is derived from an EMBL/GenBank/DDBJ whole genome shotgun (WGS) entry which is preliminary data.</text>
</comment>
<comment type="similarity">
    <text evidence="1 2">Belongs to the phD/YefM antitoxin family.</text>
</comment>
<proteinExistence type="inferred from homology"/>
<evidence type="ECO:0000313" key="3">
    <source>
        <dbReference type="EMBL" id="RKG35206.1"/>
    </source>
</evidence>